<dbReference type="SMART" id="SM00448">
    <property type="entry name" value="REC"/>
    <property type="match status" value="1"/>
</dbReference>
<dbReference type="Pfam" id="PF00072">
    <property type="entry name" value="Response_reg"/>
    <property type="match status" value="1"/>
</dbReference>
<dbReference type="Pfam" id="PF00486">
    <property type="entry name" value="Trans_reg_C"/>
    <property type="match status" value="1"/>
</dbReference>
<dbReference type="AlphaFoldDB" id="A0A8J7U2Z4"/>
<evidence type="ECO:0000256" key="5">
    <source>
        <dbReference type="ARBA" id="ARBA00023163"/>
    </source>
</evidence>
<feature type="domain" description="OmpR/PhoB-type" evidence="9">
    <location>
        <begin position="124"/>
        <end position="221"/>
    </location>
</feature>
<sequence length="231" mass="26126">MRVLVIEDNADIAANIHEYLSAEGFTVDHALDGVGGLHLALTQPFDVLVLDLMLPGMDGLALCRNLREQGLAIPILMLTARDTLDDKLVGFEAGTDDYLVKPFAMQELVARLRALLLRRHRRDGMELTVGDLTLHKGTFEVRRQGRLLELNKVCIRILRYLMENTPNVVTREDLAHYIWDDQPPGSDALRSHIYHLRQVVDKPFNLAMIQTIRGVGFRILADASERGPRER</sequence>
<dbReference type="CDD" id="cd17574">
    <property type="entry name" value="REC_OmpR"/>
    <property type="match status" value="1"/>
</dbReference>
<dbReference type="Gene3D" id="1.10.10.10">
    <property type="entry name" value="Winged helix-like DNA-binding domain superfamily/Winged helix DNA-binding domain"/>
    <property type="match status" value="1"/>
</dbReference>
<dbReference type="CDD" id="cd00383">
    <property type="entry name" value="trans_reg_C"/>
    <property type="match status" value="1"/>
</dbReference>
<dbReference type="Proteomes" id="UP000664417">
    <property type="component" value="Unassembled WGS sequence"/>
</dbReference>
<evidence type="ECO:0000256" key="6">
    <source>
        <dbReference type="PROSITE-ProRule" id="PRU00169"/>
    </source>
</evidence>
<dbReference type="PROSITE" id="PS51755">
    <property type="entry name" value="OMPR_PHOB"/>
    <property type="match status" value="1"/>
</dbReference>
<feature type="DNA-binding region" description="OmpR/PhoB-type" evidence="7">
    <location>
        <begin position="124"/>
        <end position="221"/>
    </location>
</feature>
<keyword evidence="5" id="KW-0804">Transcription</keyword>
<dbReference type="RefSeq" id="WP_207859737.1">
    <property type="nucleotide sequence ID" value="NZ_JAFREP010000014.1"/>
</dbReference>
<dbReference type="SUPFAM" id="SSF46894">
    <property type="entry name" value="C-terminal effector domain of the bipartite response regulators"/>
    <property type="match status" value="1"/>
</dbReference>
<dbReference type="PANTHER" id="PTHR48111">
    <property type="entry name" value="REGULATOR OF RPOS"/>
    <property type="match status" value="1"/>
</dbReference>
<dbReference type="InterPro" id="IPR036388">
    <property type="entry name" value="WH-like_DNA-bd_sf"/>
</dbReference>
<evidence type="ECO:0000259" key="8">
    <source>
        <dbReference type="PROSITE" id="PS50110"/>
    </source>
</evidence>
<dbReference type="InterPro" id="IPR039420">
    <property type="entry name" value="WalR-like"/>
</dbReference>
<dbReference type="GO" id="GO:0005829">
    <property type="term" value="C:cytosol"/>
    <property type="evidence" value="ECO:0007669"/>
    <property type="project" value="TreeGrafter"/>
</dbReference>
<proteinExistence type="predicted"/>
<keyword evidence="2" id="KW-0902">Two-component regulatory system</keyword>
<dbReference type="EMBL" id="JAFREP010000014">
    <property type="protein sequence ID" value="MBO1319833.1"/>
    <property type="molecule type" value="Genomic_DNA"/>
</dbReference>
<gene>
    <name evidence="10" type="ORF">J3U88_15260</name>
</gene>
<dbReference type="PROSITE" id="PS50110">
    <property type="entry name" value="RESPONSE_REGULATORY"/>
    <property type="match status" value="1"/>
</dbReference>
<evidence type="ECO:0000256" key="7">
    <source>
        <dbReference type="PROSITE-ProRule" id="PRU01091"/>
    </source>
</evidence>
<organism evidence="10 11">
    <name type="scientific">Acanthopleuribacter pedis</name>
    <dbReference type="NCBI Taxonomy" id="442870"/>
    <lineage>
        <taxon>Bacteria</taxon>
        <taxon>Pseudomonadati</taxon>
        <taxon>Acidobacteriota</taxon>
        <taxon>Holophagae</taxon>
        <taxon>Acanthopleuribacterales</taxon>
        <taxon>Acanthopleuribacteraceae</taxon>
        <taxon>Acanthopleuribacter</taxon>
    </lineage>
</organism>
<dbReference type="GO" id="GO:0000976">
    <property type="term" value="F:transcription cis-regulatory region binding"/>
    <property type="evidence" value="ECO:0007669"/>
    <property type="project" value="TreeGrafter"/>
</dbReference>
<name>A0A8J7U2Z4_9BACT</name>
<dbReference type="SUPFAM" id="SSF52172">
    <property type="entry name" value="CheY-like"/>
    <property type="match status" value="1"/>
</dbReference>
<evidence type="ECO:0000256" key="2">
    <source>
        <dbReference type="ARBA" id="ARBA00023012"/>
    </source>
</evidence>
<accession>A0A8J7U2Z4</accession>
<keyword evidence="1 6" id="KW-0597">Phosphoprotein</keyword>
<evidence type="ECO:0000256" key="1">
    <source>
        <dbReference type="ARBA" id="ARBA00022553"/>
    </source>
</evidence>
<reference evidence="10" key="1">
    <citation type="submission" date="2021-03" db="EMBL/GenBank/DDBJ databases">
        <authorList>
            <person name="Wang G."/>
        </authorList>
    </citation>
    <scope>NUCLEOTIDE SEQUENCE</scope>
    <source>
        <strain evidence="10">KCTC 12899</strain>
    </source>
</reference>
<evidence type="ECO:0000313" key="11">
    <source>
        <dbReference type="Proteomes" id="UP000664417"/>
    </source>
</evidence>
<comment type="caution">
    <text evidence="10">The sequence shown here is derived from an EMBL/GenBank/DDBJ whole genome shotgun (WGS) entry which is preliminary data.</text>
</comment>
<dbReference type="GO" id="GO:0032993">
    <property type="term" value="C:protein-DNA complex"/>
    <property type="evidence" value="ECO:0007669"/>
    <property type="project" value="TreeGrafter"/>
</dbReference>
<dbReference type="FunFam" id="3.40.50.2300:FF:000002">
    <property type="entry name" value="DNA-binding response regulator PhoP"/>
    <property type="match status" value="1"/>
</dbReference>
<feature type="modified residue" description="4-aspartylphosphate" evidence="6">
    <location>
        <position position="51"/>
    </location>
</feature>
<dbReference type="InterPro" id="IPR011006">
    <property type="entry name" value="CheY-like_superfamily"/>
</dbReference>
<dbReference type="FunFam" id="1.10.10.10:FF:000058">
    <property type="entry name" value="DNA-binding response OmpR family regulator"/>
    <property type="match status" value="1"/>
</dbReference>
<dbReference type="InterPro" id="IPR001867">
    <property type="entry name" value="OmpR/PhoB-type_DNA-bd"/>
</dbReference>
<evidence type="ECO:0000256" key="3">
    <source>
        <dbReference type="ARBA" id="ARBA00023015"/>
    </source>
</evidence>
<protein>
    <submittedName>
        <fullName evidence="10">Response regulator transcription factor</fullName>
    </submittedName>
</protein>
<dbReference type="GO" id="GO:0000156">
    <property type="term" value="F:phosphorelay response regulator activity"/>
    <property type="evidence" value="ECO:0007669"/>
    <property type="project" value="TreeGrafter"/>
</dbReference>
<evidence type="ECO:0000259" key="9">
    <source>
        <dbReference type="PROSITE" id="PS51755"/>
    </source>
</evidence>
<keyword evidence="3" id="KW-0805">Transcription regulation</keyword>
<dbReference type="SMART" id="SM00862">
    <property type="entry name" value="Trans_reg_C"/>
    <property type="match status" value="1"/>
</dbReference>
<dbReference type="Gene3D" id="3.40.50.2300">
    <property type="match status" value="1"/>
</dbReference>
<dbReference type="InterPro" id="IPR016032">
    <property type="entry name" value="Sig_transdc_resp-reg_C-effctor"/>
</dbReference>
<keyword evidence="11" id="KW-1185">Reference proteome</keyword>
<keyword evidence="4 7" id="KW-0238">DNA-binding</keyword>
<dbReference type="PANTHER" id="PTHR48111:SF22">
    <property type="entry name" value="REGULATOR OF RPOS"/>
    <property type="match status" value="1"/>
</dbReference>
<evidence type="ECO:0000313" key="10">
    <source>
        <dbReference type="EMBL" id="MBO1319833.1"/>
    </source>
</evidence>
<feature type="domain" description="Response regulatory" evidence="8">
    <location>
        <begin position="2"/>
        <end position="116"/>
    </location>
</feature>
<dbReference type="InterPro" id="IPR001789">
    <property type="entry name" value="Sig_transdc_resp-reg_receiver"/>
</dbReference>
<dbReference type="Gene3D" id="6.10.250.690">
    <property type="match status" value="1"/>
</dbReference>
<dbReference type="GO" id="GO:0006355">
    <property type="term" value="P:regulation of DNA-templated transcription"/>
    <property type="evidence" value="ECO:0007669"/>
    <property type="project" value="InterPro"/>
</dbReference>
<evidence type="ECO:0000256" key="4">
    <source>
        <dbReference type="ARBA" id="ARBA00023125"/>
    </source>
</evidence>